<keyword evidence="1" id="KW-0472">Membrane</keyword>
<dbReference type="GO" id="GO:0005886">
    <property type="term" value="C:plasma membrane"/>
    <property type="evidence" value="ECO:0007669"/>
    <property type="project" value="TreeGrafter"/>
</dbReference>
<evidence type="ECO:0000313" key="3">
    <source>
        <dbReference type="Proteomes" id="UP000250123"/>
    </source>
</evidence>
<reference evidence="3" key="1">
    <citation type="submission" date="2018-06" db="EMBL/GenBank/DDBJ databases">
        <authorList>
            <person name="Cea G.-C."/>
            <person name="William W."/>
        </authorList>
    </citation>
    <scope>NUCLEOTIDE SEQUENCE [LARGE SCALE GENOMIC DNA]</scope>
    <source>
        <strain evidence="3">DB21MT-2</strain>
    </source>
</reference>
<dbReference type="RefSeq" id="WP_112350704.1">
    <property type="nucleotide sequence ID" value="NZ_LS483452.1"/>
</dbReference>
<evidence type="ECO:0000256" key="1">
    <source>
        <dbReference type="SAM" id="Phobius"/>
    </source>
</evidence>
<dbReference type="AlphaFoldDB" id="A0A330LX25"/>
<name>A0A330LX25_9GAMM</name>
<evidence type="ECO:0008006" key="4">
    <source>
        <dbReference type="Google" id="ProtNLM"/>
    </source>
</evidence>
<dbReference type="OrthoDB" id="1118972at2"/>
<dbReference type="InterPro" id="IPR007339">
    <property type="entry name" value="RclC-like"/>
</dbReference>
<accession>A0A330LX25</accession>
<feature type="transmembrane region" description="Helical" evidence="1">
    <location>
        <begin position="253"/>
        <end position="272"/>
    </location>
</feature>
<feature type="transmembrane region" description="Helical" evidence="1">
    <location>
        <begin position="115"/>
        <end position="133"/>
    </location>
</feature>
<organism evidence="2 3">
    <name type="scientific">Shewanella benthica</name>
    <dbReference type="NCBI Taxonomy" id="43661"/>
    <lineage>
        <taxon>Bacteria</taxon>
        <taxon>Pseudomonadati</taxon>
        <taxon>Pseudomonadota</taxon>
        <taxon>Gammaproteobacteria</taxon>
        <taxon>Alteromonadales</taxon>
        <taxon>Shewanellaceae</taxon>
        <taxon>Shewanella</taxon>
    </lineage>
</organism>
<keyword evidence="1" id="KW-1133">Transmembrane helix</keyword>
<dbReference type="Pfam" id="PF04224">
    <property type="entry name" value="DUF417"/>
    <property type="match status" value="1"/>
</dbReference>
<dbReference type="GO" id="GO:1901530">
    <property type="term" value="P:response to hypochlorite"/>
    <property type="evidence" value="ECO:0007669"/>
    <property type="project" value="TreeGrafter"/>
</dbReference>
<sequence length="282" mass="30781">MFEIKSIPALAVARVLLGFFLLTTAMNRFTALDVGYFSKQVAAIDLPDFPWLSALLGVMQLIVVAALIFPKHKLSHAVLYLYSLMALIPMLMLFTHPVWLDSLGGFPAIGAGQGLIKYLAIVGVCAFIASHYAGHQKLNHFSLKVIWAGVVLVMLWIGGMKFTQFEADGIERLMATSPLFSWIYDLFSVLHGSYFIGVVELLAVFGLIIGGKYAWARTLGLAVAALTFLATQTFIISLPAYEMSQGVPLLTGSGQFIVKDLVLLAGCILLFVNNKSAAKQFR</sequence>
<evidence type="ECO:0000313" key="2">
    <source>
        <dbReference type="EMBL" id="SQH74014.1"/>
    </source>
</evidence>
<feature type="transmembrane region" description="Helical" evidence="1">
    <location>
        <begin position="145"/>
        <end position="162"/>
    </location>
</feature>
<dbReference type="Proteomes" id="UP000250123">
    <property type="component" value="Chromosome SHEWBE"/>
</dbReference>
<dbReference type="KEGG" id="sbk:SHEWBE_0013"/>
<feature type="transmembrane region" description="Helical" evidence="1">
    <location>
        <begin position="77"/>
        <end position="95"/>
    </location>
</feature>
<feature type="transmembrane region" description="Helical" evidence="1">
    <location>
        <begin position="221"/>
        <end position="241"/>
    </location>
</feature>
<protein>
    <recommendedName>
        <fullName evidence="4">DUF417 family protein</fullName>
    </recommendedName>
</protein>
<proteinExistence type="predicted"/>
<gene>
    <name evidence="2" type="ORF">SHEWBE_0013</name>
</gene>
<dbReference type="EMBL" id="LS483452">
    <property type="protein sequence ID" value="SQH74014.1"/>
    <property type="molecule type" value="Genomic_DNA"/>
</dbReference>
<dbReference type="PANTHER" id="PTHR40106:SF1">
    <property type="entry name" value="INNER MEMBRANE PROTEIN RCLC"/>
    <property type="match status" value="1"/>
</dbReference>
<feature type="transmembrane region" description="Helical" evidence="1">
    <location>
        <begin position="182"/>
        <end position="209"/>
    </location>
</feature>
<keyword evidence="1" id="KW-0812">Transmembrane</keyword>
<dbReference type="PANTHER" id="PTHR40106">
    <property type="entry name" value="INNER MEMBRANE PROTEIN RCLC"/>
    <property type="match status" value="1"/>
</dbReference>
<feature type="transmembrane region" description="Helical" evidence="1">
    <location>
        <begin position="51"/>
        <end position="70"/>
    </location>
</feature>